<name>A0A4C1T1P5_EUMVA</name>
<dbReference type="AlphaFoldDB" id="A0A4C1T1P5"/>
<comment type="caution">
    <text evidence="1">The sequence shown here is derived from an EMBL/GenBank/DDBJ whole genome shotgun (WGS) entry which is preliminary data.</text>
</comment>
<keyword evidence="2" id="KW-1185">Reference proteome</keyword>
<sequence>MRPAAHKLCPHVVIALGHVPCPTARALLLSGGNMPIPASRLSRQQAQEHVKKYLYLTTVYARNSAAVKVVTKASQWYKIGTRGRRKKGRGALNPRAH</sequence>
<accession>A0A4C1T1P5</accession>
<proteinExistence type="predicted"/>
<dbReference type="Proteomes" id="UP000299102">
    <property type="component" value="Unassembled WGS sequence"/>
</dbReference>
<evidence type="ECO:0000313" key="2">
    <source>
        <dbReference type="Proteomes" id="UP000299102"/>
    </source>
</evidence>
<dbReference type="EMBL" id="BGZK01000031">
    <property type="protein sequence ID" value="GBP08443.1"/>
    <property type="molecule type" value="Genomic_DNA"/>
</dbReference>
<evidence type="ECO:0000313" key="1">
    <source>
        <dbReference type="EMBL" id="GBP08443.1"/>
    </source>
</evidence>
<reference evidence="1 2" key="1">
    <citation type="journal article" date="2019" name="Commun. Biol.">
        <title>The bagworm genome reveals a unique fibroin gene that provides high tensile strength.</title>
        <authorList>
            <person name="Kono N."/>
            <person name="Nakamura H."/>
            <person name="Ohtoshi R."/>
            <person name="Tomita M."/>
            <person name="Numata K."/>
            <person name="Arakawa K."/>
        </authorList>
    </citation>
    <scope>NUCLEOTIDE SEQUENCE [LARGE SCALE GENOMIC DNA]</scope>
</reference>
<protein>
    <submittedName>
        <fullName evidence="1">Uncharacterized protein</fullName>
    </submittedName>
</protein>
<gene>
    <name evidence="1" type="ORF">EVAR_77143_1</name>
</gene>
<organism evidence="1 2">
    <name type="scientific">Eumeta variegata</name>
    <name type="common">Bagworm moth</name>
    <name type="synonym">Eumeta japonica</name>
    <dbReference type="NCBI Taxonomy" id="151549"/>
    <lineage>
        <taxon>Eukaryota</taxon>
        <taxon>Metazoa</taxon>
        <taxon>Ecdysozoa</taxon>
        <taxon>Arthropoda</taxon>
        <taxon>Hexapoda</taxon>
        <taxon>Insecta</taxon>
        <taxon>Pterygota</taxon>
        <taxon>Neoptera</taxon>
        <taxon>Endopterygota</taxon>
        <taxon>Lepidoptera</taxon>
        <taxon>Glossata</taxon>
        <taxon>Ditrysia</taxon>
        <taxon>Tineoidea</taxon>
        <taxon>Psychidae</taxon>
        <taxon>Oiketicinae</taxon>
        <taxon>Eumeta</taxon>
    </lineage>
</organism>